<proteinExistence type="predicted"/>
<organism evidence="1 2">
    <name type="scientific">Artemia franciscana</name>
    <name type="common">Brine shrimp</name>
    <name type="synonym">Artemia sanfranciscana</name>
    <dbReference type="NCBI Taxonomy" id="6661"/>
    <lineage>
        <taxon>Eukaryota</taxon>
        <taxon>Metazoa</taxon>
        <taxon>Ecdysozoa</taxon>
        <taxon>Arthropoda</taxon>
        <taxon>Crustacea</taxon>
        <taxon>Branchiopoda</taxon>
        <taxon>Anostraca</taxon>
        <taxon>Artemiidae</taxon>
        <taxon>Artemia</taxon>
    </lineage>
</organism>
<protein>
    <submittedName>
        <fullName evidence="1">Uncharacterized protein</fullName>
    </submittedName>
</protein>
<sequence length="130" mass="15035">MTNEDKMNKEPVFVSESLKTKYILEERADPDLKDEKWRKETHIAAEDLRLYTIQSLPLPSNGSNIHALDFKKKTYVTKPPLEKEAQTKKEHKPLVVPRKEQCACRNISSFLKSEPQSSLNVNPKTLKIPF</sequence>
<dbReference type="AlphaFoldDB" id="A0AA88H909"/>
<evidence type="ECO:0000313" key="1">
    <source>
        <dbReference type="EMBL" id="KAK2702699.1"/>
    </source>
</evidence>
<reference evidence="1" key="1">
    <citation type="submission" date="2023-07" db="EMBL/GenBank/DDBJ databases">
        <title>Chromosome-level genome assembly of Artemia franciscana.</title>
        <authorList>
            <person name="Jo E."/>
        </authorList>
    </citation>
    <scope>NUCLEOTIDE SEQUENCE</scope>
    <source>
        <tissue evidence="1">Whole body</tissue>
    </source>
</reference>
<keyword evidence="2" id="KW-1185">Reference proteome</keyword>
<accession>A0AA88H909</accession>
<gene>
    <name evidence="1" type="ORF">QYM36_018696</name>
</gene>
<name>A0AA88H909_ARTSF</name>
<dbReference type="Proteomes" id="UP001187531">
    <property type="component" value="Unassembled WGS sequence"/>
</dbReference>
<dbReference type="EMBL" id="JAVRJZ010000187">
    <property type="protein sequence ID" value="KAK2702699.1"/>
    <property type="molecule type" value="Genomic_DNA"/>
</dbReference>
<evidence type="ECO:0000313" key="2">
    <source>
        <dbReference type="Proteomes" id="UP001187531"/>
    </source>
</evidence>
<comment type="caution">
    <text evidence="1">The sequence shown here is derived from an EMBL/GenBank/DDBJ whole genome shotgun (WGS) entry which is preliminary data.</text>
</comment>